<comment type="caution">
    <text evidence="2">The sequence shown here is derived from an EMBL/GenBank/DDBJ whole genome shotgun (WGS) entry which is preliminary data.</text>
</comment>
<sequence>MLSDVSTPSQFSDEVAGITTLLAARHSALTILRAVTEACGTVLAAEATGILVRDPRGGFAVVDASDDKVRFSEFLQAHLGEGPCVDSIDANEVVNTDDLRAEERWPRFVSEATAAGFHAVYAFPMRLIDHAIGGLNIFFAQPVSLTDERLRQAQVLADLAVLGLTQERDQRRIERLAERTMGTLNDRARVQQAVGFVAATLNITPKAARAAIVVFTSRATRSIQDVAEDLINGTLEPAAITSPRP</sequence>
<dbReference type="Proteomes" id="UP000635387">
    <property type="component" value="Unassembled WGS sequence"/>
</dbReference>
<dbReference type="InterPro" id="IPR012074">
    <property type="entry name" value="GAF_ANTAR"/>
</dbReference>
<accession>A0ABQ3LXB8</accession>
<protein>
    <submittedName>
        <fullName evidence="2">GAF domain-containing protein</fullName>
    </submittedName>
</protein>
<evidence type="ECO:0000259" key="1">
    <source>
        <dbReference type="Pfam" id="PF13185"/>
    </source>
</evidence>
<organism evidence="2 3">
    <name type="scientific">Amycolatopsis oliviviridis</name>
    <dbReference type="NCBI Taxonomy" id="1471590"/>
    <lineage>
        <taxon>Bacteria</taxon>
        <taxon>Bacillati</taxon>
        <taxon>Actinomycetota</taxon>
        <taxon>Actinomycetes</taxon>
        <taxon>Pseudonocardiales</taxon>
        <taxon>Pseudonocardiaceae</taxon>
        <taxon>Amycolatopsis</taxon>
    </lineage>
</organism>
<dbReference type="SUPFAM" id="SSF55781">
    <property type="entry name" value="GAF domain-like"/>
    <property type="match status" value="1"/>
</dbReference>
<dbReference type="InterPro" id="IPR029016">
    <property type="entry name" value="GAF-like_dom_sf"/>
</dbReference>
<name>A0ABQ3LXB8_9PSEU</name>
<proteinExistence type="predicted"/>
<feature type="domain" description="GAF" evidence="1">
    <location>
        <begin position="30"/>
        <end position="162"/>
    </location>
</feature>
<evidence type="ECO:0000313" key="3">
    <source>
        <dbReference type="Proteomes" id="UP000635387"/>
    </source>
</evidence>
<reference evidence="3" key="1">
    <citation type="journal article" date="2019" name="Int. J. Syst. Evol. Microbiol.">
        <title>The Global Catalogue of Microorganisms (GCM) 10K type strain sequencing project: providing services to taxonomists for standard genome sequencing and annotation.</title>
        <authorList>
            <consortium name="The Broad Institute Genomics Platform"/>
            <consortium name="The Broad Institute Genome Sequencing Center for Infectious Disease"/>
            <person name="Wu L."/>
            <person name="Ma J."/>
        </authorList>
    </citation>
    <scope>NUCLEOTIDE SEQUENCE [LARGE SCALE GENOMIC DNA]</scope>
    <source>
        <strain evidence="3">CGMCC 4.7683</strain>
    </source>
</reference>
<dbReference type="Gene3D" id="3.30.450.40">
    <property type="match status" value="1"/>
</dbReference>
<dbReference type="PIRSF" id="PIRSF036625">
    <property type="entry name" value="GAF_ANTAR"/>
    <property type="match status" value="1"/>
</dbReference>
<dbReference type="Pfam" id="PF13185">
    <property type="entry name" value="GAF_2"/>
    <property type="match status" value="1"/>
</dbReference>
<gene>
    <name evidence="2" type="ORF">GCM10017790_59740</name>
</gene>
<evidence type="ECO:0000313" key="2">
    <source>
        <dbReference type="EMBL" id="GHH28618.1"/>
    </source>
</evidence>
<dbReference type="InterPro" id="IPR003018">
    <property type="entry name" value="GAF"/>
</dbReference>
<keyword evidence="3" id="KW-1185">Reference proteome</keyword>
<dbReference type="EMBL" id="BNAY01000007">
    <property type="protein sequence ID" value="GHH28618.1"/>
    <property type="molecule type" value="Genomic_DNA"/>
</dbReference>